<dbReference type="InterPro" id="IPR035100">
    <property type="entry name" value="TF_IIS-typ"/>
</dbReference>
<reference evidence="15 16" key="1">
    <citation type="submission" date="2013-11" db="EMBL/GenBank/DDBJ databases">
        <title>Draft genome of the bovine lungworm Dictyocaulus viviparus.</title>
        <authorList>
            <person name="Mitreva M."/>
        </authorList>
    </citation>
    <scope>NUCLEOTIDE SEQUENCE [LARGE SCALE GENOMIC DNA]</scope>
    <source>
        <strain evidence="15 16">HannoverDv2000</strain>
    </source>
</reference>
<accession>A0A0D8Y6N2</accession>
<dbReference type="PROSITE" id="PS51321">
    <property type="entry name" value="TFIIS_CENTRAL"/>
    <property type="match status" value="1"/>
</dbReference>
<feature type="domain" description="TFIIS N-terminal" evidence="13">
    <location>
        <begin position="39"/>
        <end position="113"/>
    </location>
</feature>
<dbReference type="OrthoDB" id="44867at2759"/>
<dbReference type="SMART" id="SM00510">
    <property type="entry name" value="TFS2M"/>
    <property type="match status" value="1"/>
</dbReference>
<evidence type="ECO:0000259" key="13">
    <source>
        <dbReference type="PROSITE" id="PS51319"/>
    </source>
</evidence>
<reference evidence="16" key="2">
    <citation type="journal article" date="2016" name="Sci. Rep.">
        <title>Dictyocaulus viviparus genome, variome and transcriptome elucidate lungworm biology and support future intervention.</title>
        <authorList>
            <person name="McNulty S.N."/>
            <person name="Strube C."/>
            <person name="Rosa B.A."/>
            <person name="Martin J.C."/>
            <person name="Tyagi R."/>
            <person name="Choi Y.J."/>
            <person name="Wang Q."/>
            <person name="Hallsworth Pepin K."/>
            <person name="Zhang X."/>
            <person name="Ozersky P."/>
            <person name="Wilson R.K."/>
            <person name="Sternberg P.W."/>
            <person name="Gasser R.B."/>
            <person name="Mitreva M."/>
        </authorList>
    </citation>
    <scope>NUCLEOTIDE SEQUENCE [LARGE SCALE GENOMIC DNA]</scope>
    <source>
        <strain evidence="16">HannoverDv2000</strain>
    </source>
</reference>
<feature type="region of interest" description="Disordered" evidence="11">
    <location>
        <begin position="113"/>
        <end position="163"/>
    </location>
</feature>
<comment type="similarity">
    <text evidence="2 10">Belongs to the TFS-II family.</text>
</comment>
<evidence type="ECO:0000256" key="2">
    <source>
        <dbReference type="ARBA" id="ARBA00009647"/>
    </source>
</evidence>
<dbReference type="InterPro" id="IPR003617">
    <property type="entry name" value="TFIIS/CRSP70_N_sub"/>
</dbReference>
<dbReference type="PROSITE" id="PS51133">
    <property type="entry name" value="ZF_TFIIS_2"/>
    <property type="match status" value="1"/>
</dbReference>
<dbReference type="FunFam" id="2.20.25.10:FF:000001">
    <property type="entry name" value="Probable Transcription elongation factor S-II"/>
    <property type="match status" value="1"/>
</dbReference>
<dbReference type="InterPro" id="IPR036575">
    <property type="entry name" value="TFIIS_cen_dom_sf"/>
</dbReference>
<proteinExistence type="inferred from homology"/>
<dbReference type="InterPro" id="IPR001222">
    <property type="entry name" value="Znf_TFIIS"/>
</dbReference>
<dbReference type="GO" id="GO:0005634">
    <property type="term" value="C:nucleus"/>
    <property type="evidence" value="ECO:0007669"/>
    <property type="project" value="UniProtKB-SubCell"/>
</dbReference>
<evidence type="ECO:0000256" key="1">
    <source>
        <dbReference type="ARBA" id="ARBA00004123"/>
    </source>
</evidence>
<gene>
    <name evidence="15" type="ORF">DICVIV_03665</name>
</gene>
<keyword evidence="15" id="KW-0251">Elongation factor</keyword>
<dbReference type="GO" id="GO:0006368">
    <property type="term" value="P:transcription elongation by RNA polymerase II"/>
    <property type="evidence" value="ECO:0007669"/>
    <property type="project" value="InterPro"/>
</dbReference>
<dbReference type="AlphaFoldDB" id="A0A0D8Y6N2"/>
<dbReference type="PIRSF" id="PIRSF006704">
    <property type="entry name" value="TF_IIS"/>
    <property type="match status" value="1"/>
</dbReference>
<feature type="domain" description="TFIIS-type" evidence="12">
    <location>
        <begin position="287"/>
        <end position="327"/>
    </location>
</feature>
<dbReference type="PANTHER" id="PTHR11477">
    <property type="entry name" value="TRANSCRIPTION FACTOR S-II ZINC FINGER DOMAIN-CONTAINING PROTEIN"/>
    <property type="match status" value="1"/>
</dbReference>
<evidence type="ECO:0000256" key="11">
    <source>
        <dbReference type="SAM" id="MobiDB-lite"/>
    </source>
</evidence>
<dbReference type="GO" id="GO:0003746">
    <property type="term" value="F:translation elongation factor activity"/>
    <property type="evidence" value="ECO:0007669"/>
    <property type="project" value="UniProtKB-KW"/>
</dbReference>
<evidence type="ECO:0000256" key="8">
    <source>
        <dbReference type="PROSITE-ProRule" id="PRU00472"/>
    </source>
</evidence>
<evidence type="ECO:0000313" key="16">
    <source>
        <dbReference type="Proteomes" id="UP000053766"/>
    </source>
</evidence>
<evidence type="ECO:0000259" key="14">
    <source>
        <dbReference type="PROSITE" id="PS51321"/>
    </source>
</evidence>
<evidence type="ECO:0000256" key="7">
    <source>
        <dbReference type="ARBA" id="ARBA00025408"/>
    </source>
</evidence>
<dbReference type="SMART" id="SM00509">
    <property type="entry name" value="TFS2N"/>
    <property type="match status" value="1"/>
</dbReference>
<feature type="compositionally biased region" description="Low complexity" evidence="11">
    <location>
        <begin position="147"/>
        <end position="159"/>
    </location>
</feature>
<keyword evidence="10" id="KW-0804">Transcription</keyword>
<dbReference type="SUPFAM" id="SSF47676">
    <property type="entry name" value="Conserved domain common to transcription factors TFIIS, elongin A, CRSP70"/>
    <property type="match status" value="1"/>
</dbReference>
<feature type="compositionally biased region" description="Basic and acidic residues" evidence="11">
    <location>
        <begin position="113"/>
        <end position="122"/>
    </location>
</feature>
<comment type="subcellular location">
    <subcellularLocation>
        <location evidence="1 9 10">Nucleus</location>
    </subcellularLocation>
</comment>
<keyword evidence="15" id="KW-0648">Protein biosynthesis</keyword>
<dbReference type="Gene3D" id="2.20.25.10">
    <property type="match status" value="1"/>
</dbReference>
<keyword evidence="16" id="KW-1185">Reference proteome</keyword>
<feature type="compositionally biased region" description="Polar residues" evidence="11">
    <location>
        <begin position="126"/>
        <end position="146"/>
    </location>
</feature>
<evidence type="ECO:0000256" key="5">
    <source>
        <dbReference type="ARBA" id="ARBA00022833"/>
    </source>
</evidence>
<keyword evidence="10" id="KW-0805">Transcription regulation</keyword>
<evidence type="ECO:0000256" key="4">
    <source>
        <dbReference type="ARBA" id="ARBA00022771"/>
    </source>
</evidence>
<dbReference type="Proteomes" id="UP000053766">
    <property type="component" value="Unassembled WGS sequence"/>
</dbReference>
<comment type="function">
    <text evidence="7">Necessary for efficient RNA polymerase II transcription elongation past template-encoded arresting sites. The arresting sites in DNA have the property of trapping a certain fraction of elongating RNA polymerases that pass through, resulting in locked ternary complexes. Cleavage of the nascent transcript by S-II allows the resumption of elongation from the new 3'-terminus.</text>
</comment>
<dbReference type="PROSITE" id="PS51319">
    <property type="entry name" value="TFIIS_N"/>
    <property type="match status" value="1"/>
</dbReference>
<dbReference type="InterPro" id="IPR017923">
    <property type="entry name" value="TFIIS_N"/>
</dbReference>
<dbReference type="GO" id="GO:0008270">
    <property type="term" value="F:zinc ion binding"/>
    <property type="evidence" value="ECO:0007669"/>
    <property type="project" value="UniProtKB-UniRule"/>
</dbReference>
<evidence type="ECO:0000256" key="3">
    <source>
        <dbReference type="ARBA" id="ARBA00022723"/>
    </source>
</evidence>
<keyword evidence="3 10" id="KW-0479">Metal-binding</keyword>
<evidence type="ECO:0000259" key="12">
    <source>
        <dbReference type="PROSITE" id="PS51133"/>
    </source>
</evidence>
<dbReference type="GO" id="GO:0003677">
    <property type="term" value="F:DNA binding"/>
    <property type="evidence" value="ECO:0007669"/>
    <property type="project" value="UniProtKB-KW"/>
</dbReference>
<dbReference type="InterPro" id="IPR003618">
    <property type="entry name" value="TFIIS_cen_dom"/>
</dbReference>
<dbReference type="NCBIfam" id="TIGR01385">
    <property type="entry name" value="TFSII"/>
    <property type="match status" value="1"/>
</dbReference>
<keyword evidence="10" id="KW-0238">DNA-binding</keyword>
<dbReference type="Pfam" id="PF08711">
    <property type="entry name" value="Med26"/>
    <property type="match status" value="1"/>
</dbReference>
<dbReference type="SUPFAM" id="SSF46942">
    <property type="entry name" value="Elongation factor TFIIS domain 2"/>
    <property type="match status" value="1"/>
</dbReference>
<evidence type="ECO:0000256" key="9">
    <source>
        <dbReference type="PROSITE-ProRule" id="PRU00649"/>
    </source>
</evidence>
<dbReference type="Pfam" id="PF01096">
    <property type="entry name" value="Zn_ribbon_TFIIS"/>
    <property type="match status" value="1"/>
</dbReference>
<dbReference type="STRING" id="29172.A0A0D8Y6N2"/>
<dbReference type="PROSITE" id="PS00466">
    <property type="entry name" value="ZF_TFIIS_1"/>
    <property type="match status" value="1"/>
</dbReference>
<keyword evidence="5 10" id="KW-0862">Zinc</keyword>
<dbReference type="Pfam" id="PF07500">
    <property type="entry name" value="TFIIS_M"/>
    <property type="match status" value="1"/>
</dbReference>
<name>A0A0D8Y6N2_DICVI</name>
<dbReference type="Gene3D" id="1.20.930.10">
    <property type="entry name" value="Conserved domain common to transcription factors TFIIS, elongin A, CRSP70"/>
    <property type="match status" value="1"/>
</dbReference>
<evidence type="ECO:0000256" key="6">
    <source>
        <dbReference type="ARBA" id="ARBA00023242"/>
    </source>
</evidence>
<dbReference type="PANTHER" id="PTHR11477:SF0">
    <property type="entry name" value="IP08861P-RELATED"/>
    <property type="match status" value="1"/>
</dbReference>
<dbReference type="CDD" id="cd13749">
    <property type="entry name" value="Zn-ribbon_TFIIS"/>
    <property type="match status" value="1"/>
</dbReference>
<dbReference type="EMBL" id="KN716212">
    <property type="protein sequence ID" value="KJH50226.1"/>
    <property type="molecule type" value="Genomic_DNA"/>
</dbReference>
<evidence type="ECO:0000256" key="10">
    <source>
        <dbReference type="RuleBase" id="RU368078"/>
    </source>
</evidence>
<dbReference type="SMART" id="SM00440">
    <property type="entry name" value="ZnF_C2C2"/>
    <property type="match status" value="1"/>
</dbReference>
<keyword evidence="6 9" id="KW-0539">Nucleus</keyword>
<keyword evidence="4 8" id="KW-0863">Zinc-finger</keyword>
<feature type="domain" description="TFIIS central" evidence="14">
    <location>
        <begin position="169"/>
        <end position="284"/>
    </location>
</feature>
<dbReference type="InterPro" id="IPR035441">
    <property type="entry name" value="TFIIS/LEDGF_dom_sf"/>
</dbReference>
<evidence type="ECO:0000313" key="15">
    <source>
        <dbReference type="EMBL" id="KJH50226.1"/>
    </source>
</evidence>
<dbReference type="InterPro" id="IPR006289">
    <property type="entry name" value="TFSII"/>
</dbReference>
<protein>
    <recommendedName>
        <fullName evidence="10">Transcription elongation factor</fullName>
    </recommendedName>
</protein>
<sequence length="329" mass="37128">MLTCEDEVLAIGRKLDRIVDGSKSGESAGDLLDVLSKLPITIDVLTILFFLLRVESAGDLLDVLSKLPITIDVLTKTRIGMTINDLRKKTSDEKLAKKAKSLIKEWKNLVDKREEKKEKTPKSEPAISNSSTKNNKASQNQQTFKTQSSISNQQFSSNFPPKHLENDEVRLKSTHMILNALRYTDLPDGTLDPEDIAVKVEEKLFAVHKGTGDKYKAALRSRVFNLRDKKNPALRENVLTGVVKPEKFAIMTSEEMASDEVREMRDKFNKAAILEHQMSVQQGTPSDMFKCGKCGKKNCTYTQLQTRSSDEPMTTFVFCLECGNRWKFC</sequence>
<organism evidence="15 16">
    <name type="scientific">Dictyocaulus viviparus</name>
    <name type="common">Bovine lungworm</name>
    <dbReference type="NCBI Taxonomy" id="29172"/>
    <lineage>
        <taxon>Eukaryota</taxon>
        <taxon>Metazoa</taxon>
        <taxon>Ecdysozoa</taxon>
        <taxon>Nematoda</taxon>
        <taxon>Chromadorea</taxon>
        <taxon>Rhabditida</taxon>
        <taxon>Rhabditina</taxon>
        <taxon>Rhabditomorpha</taxon>
        <taxon>Strongyloidea</taxon>
        <taxon>Metastrongylidae</taxon>
        <taxon>Dictyocaulus</taxon>
    </lineage>
</organism>
<dbReference type="SUPFAM" id="SSF57783">
    <property type="entry name" value="Zinc beta-ribbon"/>
    <property type="match status" value="1"/>
</dbReference>
<dbReference type="CDD" id="cd00183">
    <property type="entry name" value="TFIIS_I"/>
    <property type="match status" value="1"/>
</dbReference>
<dbReference type="Gene3D" id="1.10.472.30">
    <property type="entry name" value="Transcription elongation factor S-II, central domain"/>
    <property type="match status" value="1"/>
</dbReference>